<evidence type="ECO:0000256" key="5">
    <source>
        <dbReference type="ARBA" id="ARBA00022622"/>
    </source>
</evidence>
<feature type="signal peptide" evidence="19">
    <location>
        <begin position="1"/>
        <end position="20"/>
    </location>
</feature>
<comment type="subcellular location">
    <subcellularLocation>
        <location evidence="2">Cell membrane</location>
        <topology evidence="2">Lipid-anchor</topology>
        <topology evidence="2">GPI-anchor</topology>
    </subcellularLocation>
</comment>
<evidence type="ECO:0000313" key="21">
    <source>
        <dbReference type="EMBL" id="GAQ45570.1"/>
    </source>
</evidence>
<keyword evidence="7" id="KW-0808">Transferase</keyword>
<evidence type="ECO:0000256" key="1">
    <source>
        <dbReference type="ARBA" id="ARBA00000822"/>
    </source>
</evidence>
<feature type="chain" id="PRO_5007087648" description="chitinase" evidence="19">
    <location>
        <begin position="21"/>
        <end position="340"/>
    </location>
</feature>
<keyword evidence="18" id="KW-0812">Transmembrane</keyword>
<dbReference type="PROSITE" id="PS51762">
    <property type="entry name" value="GH16_2"/>
    <property type="match status" value="1"/>
</dbReference>
<evidence type="ECO:0000256" key="12">
    <source>
        <dbReference type="ARBA" id="ARBA00023288"/>
    </source>
</evidence>
<keyword evidence="14" id="KW-0961">Cell wall biogenesis/degradation</keyword>
<evidence type="ECO:0000256" key="18">
    <source>
        <dbReference type="SAM" id="Phobius"/>
    </source>
</evidence>
<dbReference type="InterPro" id="IPR013320">
    <property type="entry name" value="ConA-like_dom_sf"/>
</dbReference>
<dbReference type="InterPro" id="IPR017168">
    <property type="entry name" value="CHR-like"/>
</dbReference>
<evidence type="ECO:0000256" key="10">
    <source>
        <dbReference type="ARBA" id="ARBA00023136"/>
    </source>
</evidence>
<dbReference type="GO" id="GO:0005886">
    <property type="term" value="C:plasma membrane"/>
    <property type="evidence" value="ECO:0007669"/>
    <property type="project" value="UniProtKB-SubCell"/>
</dbReference>
<feature type="domain" description="GH16" evidence="20">
    <location>
        <begin position="10"/>
        <end position="232"/>
    </location>
</feature>
<keyword evidence="13" id="KW-0326">Glycosidase</keyword>
<keyword evidence="17" id="KW-1015">Disulfide bond</keyword>
<dbReference type="GO" id="GO:0031505">
    <property type="term" value="P:fungal-type cell wall organization"/>
    <property type="evidence" value="ECO:0007669"/>
    <property type="project" value="TreeGrafter"/>
</dbReference>
<dbReference type="SUPFAM" id="SSF49899">
    <property type="entry name" value="Concanavalin A-like lectins/glucanases"/>
    <property type="match status" value="1"/>
</dbReference>
<evidence type="ECO:0000256" key="9">
    <source>
        <dbReference type="ARBA" id="ARBA00022801"/>
    </source>
</evidence>
<feature type="active site" description="Proton donor" evidence="16">
    <location>
        <position position="125"/>
    </location>
</feature>
<keyword evidence="4" id="KW-1003">Cell membrane</keyword>
<dbReference type="OrthoDB" id="4781at2759"/>
<evidence type="ECO:0000256" key="8">
    <source>
        <dbReference type="ARBA" id="ARBA00022729"/>
    </source>
</evidence>
<dbReference type="OMA" id="SWWNQQL"/>
<evidence type="ECO:0000256" key="16">
    <source>
        <dbReference type="PIRSR" id="PIRSR037299-1"/>
    </source>
</evidence>
<evidence type="ECO:0000256" key="13">
    <source>
        <dbReference type="ARBA" id="ARBA00023295"/>
    </source>
</evidence>
<evidence type="ECO:0000256" key="6">
    <source>
        <dbReference type="ARBA" id="ARBA00022676"/>
    </source>
</evidence>
<evidence type="ECO:0000256" key="17">
    <source>
        <dbReference type="PIRSR" id="PIRSR037299-2"/>
    </source>
</evidence>
<dbReference type="PANTHER" id="PTHR10963">
    <property type="entry name" value="GLYCOSYL HYDROLASE-RELATED"/>
    <property type="match status" value="1"/>
</dbReference>
<evidence type="ECO:0000256" key="19">
    <source>
        <dbReference type="SAM" id="SignalP"/>
    </source>
</evidence>
<accession>A0A100IQM0</accession>
<dbReference type="VEuPathDB" id="FungiDB:M747DRAFT_242504"/>
<organism evidence="21 22">
    <name type="scientific">Aspergillus niger</name>
    <dbReference type="NCBI Taxonomy" id="5061"/>
    <lineage>
        <taxon>Eukaryota</taxon>
        <taxon>Fungi</taxon>
        <taxon>Dikarya</taxon>
        <taxon>Ascomycota</taxon>
        <taxon>Pezizomycotina</taxon>
        <taxon>Eurotiomycetes</taxon>
        <taxon>Eurotiomycetidae</taxon>
        <taxon>Eurotiales</taxon>
        <taxon>Aspergillaceae</taxon>
        <taxon>Aspergillus</taxon>
        <taxon>Aspergillus subgen. Circumdati</taxon>
    </lineage>
</organism>
<dbReference type="VEuPathDB" id="FungiDB:ATCC64974_14620"/>
<dbReference type="AlphaFoldDB" id="A0A100IQM0"/>
<feature type="active site" description="Nucleophile" evidence="16">
    <location>
        <position position="121"/>
    </location>
</feature>
<keyword evidence="11" id="KW-0325">Glycoprotein</keyword>
<keyword evidence="10 18" id="KW-0472">Membrane</keyword>
<keyword evidence="6" id="KW-0328">Glycosyltransferase</keyword>
<dbReference type="GO" id="GO:0005975">
    <property type="term" value="P:carbohydrate metabolic process"/>
    <property type="evidence" value="ECO:0007669"/>
    <property type="project" value="InterPro"/>
</dbReference>
<dbReference type="GO" id="GO:0009277">
    <property type="term" value="C:fungal-type cell wall"/>
    <property type="evidence" value="ECO:0007669"/>
    <property type="project" value="TreeGrafter"/>
</dbReference>
<dbReference type="GO" id="GO:0098552">
    <property type="term" value="C:side of membrane"/>
    <property type="evidence" value="ECO:0007669"/>
    <property type="project" value="UniProtKB-KW"/>
</dbReference>
<evidence type="ECO:0000313" key="22">
    <source>
        <dbReference type="Proteomes" id="UP000068243"/>
    </source>
</evidence>
<dbReference type="VEuPathDB" id="FungiDB:An01g11010"/>
<keyword evidence="9" id="KW-0378">Hydrolase</keyword>
<evidence type="ECO:0000256" key="4">
    <source>
        <dbReference type="ARBA" id="ARBA00022475"/>
    </source>
</evidence>
<dbReference type="Proteomes" id="UP000068243">
    <property type="component" value="Unassembled WGS sequence"/>
</dbReference>
<dbReference type="InterPro" id="IPR050546">
    <property type="entry name" value="Glycosyl_Hydrlase_16"/>
</dbReference>
<feature type="disulfide bond" evidence="17">
    <location>
        <begin position="26"/>
        <end position="33"/>
    </location>
</feature>
<evidence type="ECO:0000256" key="7">
    <source>
        <dbReference type="ARBA" id="ARBA00022679"/>
    </source>
</evidence>
<evidence type="ECO:0000259" key="20">
    <source>
        <dbReference type="PROSITE" id="PS51762"/>
    </source>
</evidence>
<comment type="similarity">
    <text evidence="15">Belongs to the glycosyl hydrolase 16 family. CRH1 subfamily.</text>
</comment>
<gene>
    <name evidence="21" type="ORF">ABL_08231</name>
</gene>
<dbReference type="VEuPathDB" id="FungiDB:ASPNIDRAFT2_1142635"/>
<name>A0A100IQM0_ASPNG</name>
<keyword evidence="5" id="KW-0336">GPI-anchor</keyword>
<dbReference type="PIRSF" id="PIRSF037299">
    <property type="entry name" value="Glycosidase_CRH1_prd"/>
    <property type="match status" value="1"/>
</dbReference>
<feature type="transmembrane region" description="Helical" evidence="18">
    <location>
        <begin position="318"/>
        <end position="339"/>
    </location>
</feature>
<evidence type="ECO:0000256" key="11">
    <source>
        <dbReference type="ARBA" id="ARBA00023180"/>
    </source>
</evidence>
<protein>
    <recommendedName>
        <fullName evidence="3">chitinase</fullName>
        <ecNumber evidence="3">3.2.1.14</ecNumber>
    </recommendedName>
</protein>
<keyword evidence="18" id="KW-1133">Transmembrane helix</keyword>
<comment type="catalytic activity">
    <reaction evidence="1">
        <text>Random endo-hydrolysis of N-acetyl-beta-D-glucosaminide (1-&gt;4)-beta-linkages in chitin and chitodextrins.</text>
        <dbReference type="EC" id="3.2.1.14"/>
    </reaction>
</comment>
<dbReference type="EC" id="3.2.1.14" evidence="3"/>
<evidence type="ECO:0000256" key="14">
    <source>
        <dbReference type="ARBA" id="ARBA00023316"/>
    </source>
</evidence>
<sequence length="340" mass="36517">MSPILKYTAALLPTLPYTLAQTYTNCNPLEKTCSSDTGSTQSTLHYNFVESSSTLAEWTILSGNPTISSEGVELTINQQGDAPTIETPYYIFFGEVSVVMKASAGTGIISSIVLESDDLDEVDWEVLGSYTTELQTDYFGKGDSSTSNRWTWEPIDDPQFNFHNYTLTWTPESLTWSIDGTATRTLSYSDAANGTRYPQTPMQVRIGIWAGGDPDNNQGTIDWAGGETDYSQAPFTMVVRSVDIVNYYPAESYTYSDKSGSFESIVMQGGKVSSLPASADASGSGSGSTTTAGVAPATASIQWAGASRPGCIQLNVPVLGFSVSIWGLCILFLAPRVLAI</sequence>
<dbReference type="GO" id="GO:0008843">
    <property type="term" value="F:endochitinase activity"/>
    <property type="evidence" value="ECO:0007669"/>
    <property type="project" value="UniProtKB-EC"/>
</dbReference>
<keyword evidence="8 19" id="KW-0732">Signal</keyword>
<keyword evidence="12" id="KW-0449">Lipoprotein</keyword>
<dbReference type="EMBL" id="BCMY01000017">
    <property type="protein sequence ID" value="GAQ45570.1"/>
    <property type="molecule type" value="Genomic_DNA"/>
</dbReference>
<reference evidence="22" key="1">
    <citation type="journal article" date="2016" name="Genome Announc.">
        <title>Draft genome sequence of Aspergillus niger strain An76.</title>
        <authorList>
            <person name="Gong W."/>
            <person name="Cheng Z."/>
            <person name="Zhang H."/>
            <person name="Liu L."/>
            <person name="Gao P."/>
            <person name="Wang L."/>
        </authorList>
    </citation>
    <scope>NUCLEOTIDE SEQUENCE [LARGE SCALE GENOMIC DNA]</scope>
    <source>
        <strain evidence="22">An76</strain>
    </source>
</reference>
<evidence type="ECO:0000256" key="3">
    <source>
        <dbReference type="ARBA" id="ARBA00012729"/>
    </source>
</evidence>
<dbReference type="GO" id="GO:0016757">
    <property type="term" value="F:glycosyltransferase activity"/>
    <property type="evidence" value="ECO:0007669"/>
    <property type="project" value="UniProtKB-KW"/>
</dbReference>
<dbReference type="Pfam" id="PF00722">
    <property type="entry name" value="Glyco_hydro_16"/>
    <property type="match status" value="1"/>
</dbReference>
<dbReference type="CDD" id="cd02183">
    <property type="entry name" value="GH16_fungal_CRH1_transglycosylase"/>
    <property type="match status" value="1"/>
</dbReference>
<proteinExistence type="inferred from homology"/>
<dbReference type="Gene3D" id="2.60.120.200">
    <property type="match status" value="1"/>
</dbReference>
<comment type="caution">
    <text evidence="21">The sequence shown here is derived from an EMBL/GenBank/DDBJ whole genome shotgun (WGS) entry which is preliminary data.</text>
</comment>
<evidence type="ECO:0000256" key="15">
    <source>
        <dbReference type="ARBA" id="ARBA00038074"/>
    </source>
</evidence>
<dbReference type="InterPro" id="IPR000757">
    <property type="entry name" value="Beta-glucanase-like"/>
</dbReference>
<dbReference type="PANTHER" id="PTHR10963:SF27">
    <property type="entry name" value="GLYCOSIDASE-RELATED"/>
    <property type="match status" value="1"/>
</dbReference>
<evidence type="ECO:0000256" key="2">
    <source>
        <dbReference type="ARBA" id="ARBA00004609"/>
    </source>
</evidence>